<proteinExistence type="predicted"/>
<dbReference type="SUPFAM" id="SSF47413">
    <property type="entry name" value="lambda repressor-like DNA-binding domains"/>
    <property type="match status" value="1"/>
</dbReference>
<dbReference type="AlphaFoldDB" id="A0A9X2CQW5"/>
<dbReference type="Gene3D" id="1.10.260.40">
    <property type="entry name" value="lambda repressor-like DNA-binding domains"/>
    <property type="match status" value="1"/>
</dbReference>
<sequence length="186" mass="21688">MSIQFDISQLLETGEIKNELDFERALIADRKLRVLSKEDPTYKPLRKQLRDLIELYENENWNAESKISEKKIRESDIATSIAEKERLFIQRRKELIRKKLKNLHLTQQDFGAILGHNSKSYISELMNGVSPFSLKDLIVINRLLKIDLTDLVPTFLPQSDRIKIRTTIKKLDNPNLKLSTDDLELA</sequence>
<dbReference type="InterPro" id="IPR010982">
    <property type="entry name" value="Lambda_DNA-bd_dom_sf"/>
</dbReference>
<reference evidence="3" key="1">
    <citation type="submission" date="2022-01" db="EMBL/GenBank/DDBJ databases">
        <title>Genome sequencing of Zunongwangia sp. M21534 genome.</title>
        <authorList>
            <person name="Chen Y."/>
            <person name="Dong C."/>
            <person name="Shao Z."/>
        </authorList>
    </citation>
    <scope>NUCLEOTIDE SEQUENCE</scope>
    <source>
        <strain evidence="3">MCCC M21534</strain>
    </source>
</reference>
<dbReference type="Pfam" id="PF01381">
    <property type="entry name" value="HTH_3"/>
    <property type="match status" value="1"/>
</dbReference>
<accession>A0A9X2CQW5</accession>
<protein>
    <submittedName>
        <fullName evidence="3">Helix-turn-helix domain-containing protein</fullName>
    </submittedName>
</protein>
<keyword evidence="4" id="KW-1185">Reference proteome</keyword>
<organism evidence="3 4">
    <name type="scientific">Zunongwangia pacifica</name>
    <dbReference type="NCBI Taxonomy" id="2911062"/>
    <lineage>
        <taxon>Bacteria</taxon>
        <taxon>Pseudomonadati</taxon>
        <taxon>Bacteroidota</taxon>
        <taxon>Flavobacteriia</taxon>
        <taxon>Flavobacteriales</taxon>
        <taxon>Flavobacteriaceae</taxon>
        <taxon>Zunongwangia</taxon>
    </lineage>
</organism>
<dbReference type="PROSITE" id="PS50943">
    <property type="entry name" value="HTH_CROC1"/>
    <property type="match status" value="1"/>
</dbReference>
<evidence type="ECO:0000259" key="2">
    <source>
        <dbReference type="PROSITE" id="PS50943"/>
    </source>
</evidence>
<dbReference type="Proteomes" id="UP001139521">
    <property type="component" value="Unassembled WGS sequence"/>
</dbReference>
<comment type="caution">
    <text evidence="3">The sequence shown here is derived from an EMBL/GenBank/DDBJ whole genome shotgun (WGS) entry which is preliminary data.</text>
</comment>
<evidence type="ECO:0000313" key="4">
    <source>
        <dbReference type="Proteomes" id="UP001139521"/>
    </source>
</evidence>
<gene>
    <name evidence="3" type="ORF">L1967_19145</name>
</gene>
<dbReference type="GO" id="GO:0003677">
    <property type="term" value="F:DNA binding"/>
    <property type="evidence" value="ECO:0007669"/>
    <property type="project" value="InterPro"/>
</dbReference>
<dbReference type="CDD" id="cd00093">
    <property type="entry name" value="HTH_XRE"/>
    <property type="match status" value="1"/>
</dbReference>
<dbReference type="RefSeq" id="WP_249603110.1">
    <property type="nucleotide sequence ID" value="NZ_JAKHSK010000040.1"/>
</dbReference>
<name>A0A9X2CQW5_9FLAO</name>
<feature type="coiled-coil region" evidence="1">
    <location>
        <begin position="46"/>
        <end position="73"/>
    </location>
</feature>
<feature type="domain" description="HTH cro/C1-type" evidence="2">
    <location>
        <begin position="96"/>
        <end position="151"/>
    </location>
</feature>
<dbReference type="InterPro" id="IPR001387">
    <property type="entry name" value="Cro/C1-type_HTH"/>
</dbReference>
<evidence type="ECO:0000256" key="1">
    <source>
        <dbReference type="SAM" id="Coils"/>
    </source>
</evidence>
<dbReference type="EMBL" id="JAKHSK010000040">
    <property type="protein sequence ID" value="MCL6220412.1"/>
    <property type="molecule type" value="Genomic_DNA"/>
</dbReference>
<keyword evidence="1" id="KW-0175">Coiled coil</keyword>
<evidence type="ECO:0000313" key="3">
    <source>
        <dbReference type="EMBL" id="MCL6220412.1"/>
    </source>
</evidence>